<feature type="transmembrane region" description="Helical" evidence="9">
    <location>
        <begin position="261"/>
        <end position="280"/>
    </location>
</feature>
<reference evidence="11" key="1">
    <citation type="submission" date="2020-05" db="EMBL/GenBank/DDBJ databases">
        <authorList>
            <person name="Chiriac C."/>
            <person name="Salcher M."/>
            <person name="Ghai R."/>
            <person name="Kavagutti S V."/>
        </authorList>
    </citation>
    <scope>NUCLEOTIDE SEQUENCE</scope>
</reference>
<dbReference type="EMBL" id="CAFAAG010000024">
    <property type="protein sequence ID" value="CAB4789768.1"/>
    <property type="molecule type" value="Genomic_DNA"/>
</dbReference>
<evidence type="ECO:0000256" key="4">
    <source>
        <dbReference type="ARBA" id="ARBA00022692"/>
    </source>
</evidence>
<keyword evidence="4 9" id="KW-0812">Transmembrane</keyword>
<comment type="subcellular location">
    <subcellularLocation>
        <location evidence="1">Cell membrane</location>
        <topology evidence="1">Multi-pass membrane protein</topology>
    </subcellularLocation>
</comment>
<feature type="transmembrane region" description="Helical" evidence="9">
    <location>
        <begin position="12"/>
        <end position="36"/>
    </location>
</feature>
<dbReference type="PROSITE" id="PS50850">
    <property type="entry name" value="MFS"/>
    <property type="match status" value="1"/>
</dbReference>
<dbReference type="InterPro" id="IPR036259">
    <property type="entry name" value="MFS_trans_sf"/>
</dbReference>
<gene>
    <name evidence="11" type="ORF">UFOPK2975_00493</name>
</gene>
<dbReference type="InterPro" id="IPR020846">
    <property type="entry name" value="MFS_dom"/>
</dbReference>
<name>A0A6J6X3Q4_9ZZZZ</name>
<feature type="transmembrane region" description="Helical" evidence="9">
    <location>
        <begin position="48"/>
        <end position="68"/>
    </location>
</feature>
<sequence length="405" mass="43101">MISTANNKSAFPLLQATNAVSGISNGVVMIAVPWLVLDLTGSAAKAGLLAALSSIPGIFVSPIVGGLIDRFGRRAISMFSDVMSMISVLMFLLINWIGDLTYIWILVIAVLGACFDPAGYTARKSLIPNAATSSGVDVDSANGRYEGIFAIGWMVGPAIGAACIEFSGPMLAFGITAAMFGVATLFVLLMKVDDAHGKTIAHHEDGHERFFDSLKSGFRVLTTDKPLLSLTISFVLLSAMYMPIDAVIFPTYFESINNPRALGSLFASLAAGMVIGSFSYGKLAARFSTKTLLRSVVLISSVALFPMAFLPSTMWFVILAFFAGLSWGPFNPLWNTVVQTRVQPELQGRVYGLQMSLLYAGPPVGQLIVGASVDHFGLQPTFVVLMSIFAATGVLIASLPVFRGL</sequence>
<evidence type="ECO:0000256" key="1">
    <source>
        <dbReference type="ARBA" id="ARBA00004651"/>
    </source>
</evidence>
<evidence type="ECO:0000256" key="9">
    <source>
        <dbReference type="SAM" id="Phobius"/>
    </source>
</evidence>
<keyword evidence="2" id="KW-0813">Transport</keyword>
<feature type="transmembrane region" description="Helical" evidence="9">
    <location>
        <begin position="170"/>
        <end position="190"/>
    </location>
</feature>
<keyword evidence="6 9" id="KW-0472">Membrane</keyword>
<feature type="transmembrane region" description="Helical" evidence="9">
    <location>
        <begin position="381"/>
        <end position="402"/>
    </location>
</feature>
<feature type="transmembrane region" description="Helical" evidence="9">
    <location>
        <begin position="227"/>
        <end position="249"/>
    </location>
</feature>
<dbReference type="CDD" id="cd06173">
    <property type="entry name" value="MFS_MefA_like"/>
    <property type="match status" value="1"/>
</dbReference>
<organism evidence="11">
    <name type="scientific">freshwater metagenome</name>
    <dbReference type="NCBI Taxonomy" id="449393"/>
    <lineage>
        <taxon>unclassified sequences</taxon>
        <taxon>metagenomes</taxon>
        <taxon>ecological metagenomes</taxon>
    </lineage>
</organism>
<evidence type="ECO:0000256" key="6">
    <source>
        <dbReference type="ARBA" id="ARBA00023136"/>
    </source>
</evidence>
<evidence type="ECO:0000256" key="8">
    <source>
        <dbReference type="ARBA" id="ARBA00040914"/>
    </source>
</evidence>
<proteinExistence type="inferred from homology"/>
<evidence type="ECO:0000256" key="2">
    <source>
        <dbReference type="ARBA" id="ARBA00022448"/>
    </source>
</evidence>
<dbReference type="PANTHER" id="PTHR23513:SF9">
    <property type="entry name" value="ENTEROBACTIN EXPORTER ENTS"/>
    <property type="match status" value="1"/>
</dbReference>
<comment type="similarity">
    <text evidence="7">Belongs to the major facilitator superfamily. Drug:H(+) antiporter-3 (DHA3) (TC 2.A.1.21) family.</text>
</comment>
<dbReference type="Pfam" id="PF07690">
    <property type="entry name" value="MFS_1"/>
    <property type="match status" value="1"/>
</dbReference>
<accession>A0A6J6X3Q4</accession>
<dbReference type="Gene3D" id="1.20.1250.20">
    <property type="entry name" value="MFS general substrate transporter like domains"/>
    <property type="match status" value="1"/>
</dbReference>
<dbReference type="PANTHER" id="PTHR23513">
    <property type="entry name" value="INTEGRAL MEMBRANE EFFLUX PROTEIN-RELATED"/>
    <property type="match status" value="1"/>
</dbReference>
<evidence type="ECO:0000256" key="5">
    <source>
        <dbReference type="ARBA" id="ARBA00022989"/>
    </source>
</evidence>
<evidence type="ECO:0000313" key="11">
    <source>
        <dbReference type="EMBL" id="CAB4789768.1"/>
    </source>
</evidence>
<evidence type="ECO:0000256" key="7">
    <source>
        <dbReference type="ARBA" id="ARBA00038075"/>
    </source>
</evidence>
<feature type="domain" description="Major facilitator superfamily (MFS) profile" evidence="10">
    <location>
        <begin position="10"/>
        <end position="405"/>
    </location>
</feature>
<dbReference type="PROSITE" id="PS00216">
    <property type="entry name" value="SUGAR_TRANSPORT_1"/>
    <property type="match status" value="1"/>
</dbReference>
<dbReference type="InterPro" id="IPR005829">
    <property type="entry name" value="Sugar_transporter_CS"/>
</dbReference>
<dbReference type="AlphaFoldDB" id="A0A6J6X3Q4"/>
<protein>
    <recommendedName>
        <fullName evidence="8">Multidrug efflux pump Tap</fullName>
    </recommendedName>
</protein>
<dbReference type="GO" id="GO:0005886">
    <property type="term" value="C:plasma membrane"/>
    <property type="evidence" value="ECO:0007669"/>
    <property type="project" value="UniProtKB-SubCell"/>
</dbReference>
<dbReference type="GO" id="GO:0022857">
    <property type="term" value="F:transmembrane transporter activity"/>
    <property type="evidence" value="ECO:0007669"/>
    <property type="project" value="InterPro"/>
</dbReference>
<evidence type="ECO:0000259" key="10">
    <source>
        <dbReference type="PROSITE" id="PS50850"/>
    </source>
</evidence>
<keyword evidence="5 9" id="KW-1133">Transmembrane helix</keyword>
<dbReference type="SUPFAM" id="SSF103473">
    <property type="entry name" value="MFS general substrate transporter"/>
    <property type="match status" value="1"/>
</dbReference>
<evidence type="ECO:0000256" key="3">
    <source>
        <dbReference type="ARBA" id="ARBA00022475"/>
    </source>
</evidence>
<keyword evidence="3" id="KW-1003">Cell membrane</keyword>
<dbReference type="InterPro" id="IPR011701">
    <property type="entry name" value="MFS"/>
</dbReference>